<evidence type="ECO:0000313" key="4">
    <source>
        <dbReference type="Proteomes" id="UP000540490"/>
    </source>
</evidence>
<sequence>MAKQVYDHKWRKLSETIRHMTPYCEDCRDEGVITTAEDMRLDVDHIIPIEVDPSLKYDTSNLRVRCIRHHSIKTVRENSHCLDSNLRKPKQWWMSDEWDSDEEQEAPV</sequence>
<dbReference type="GO" id="GO:0008270">
    <property type="term" value="F:zinc ion binding"/>
    <property type="evidence" value="ECO:0007669"/>
    <property type="project" value="InterPro"/>
</dbReference>
<feature type="domain" description="HNH" evidence="1">
    <location>
        <begin position="24"/>
        <end position="74"/>
    </location>
</feature>
<gene>
    <name evidence="3" type="ORF">HLH25_03580</name>
    <name evidence="2" type="ORF">HLH26_05640</name>
</gene>
<dbReference type="RefSeq" id="WP_182972765.1">
    <property type="nucleotide sequence ID" value="NZ_JABEQN010000003.1"/>
</dbReference>
<keyword evidence="4" id="KW-1185">Reference proteome</keyword>
<proteinExistence type="predicted"/>
<evidence type="ECO:0000259" key="1">
    <source>
        <dbReference type="Pfam" id="PF01844"/>
    </source>
</evidence>
<name>A0A7W4IJK0_9PROT</name>
<reference evidence="4 5" key="1">
    <citation type="submission" date="2020-04" db="EMBL/GenBank/DDBJ databases">
        <title>Description of novel Gluconacetobacter.</title>
        <authorList>
            <person name="Sombolestani A."/>
        </authorList>
    </citation>
    <scope>NUCLEOTIDE SEQUENCE [LARGE SCALE GENOMIC DNA]</scope>
    <source>
        <strain evidence="3 4">LMG 1728</strain>
        <strain evidence="2 5">LMG 1731</strain>
    </source>
</reference>
<dbReference type="Proteomes" id="UP000540490">
    <property type="component" value="Unassembled WGS sequence"/>
</dbReference>
<dbReference type="Gene3D" id="1.10.30.50">
    <property type="match status" value="1"/>
</dbReference>
<dbReference type="EMBL" id="JABEQO010000005">
    <property type="protein sequence ID" value="MBB2164026.1"/>
    <property type="molecule type" value="Genomic_DNA"/>
</dbReference>
<protein>
    <recommendedName>
        <fullName evidence="1">HNH domain-containing protein</fullName>
    </recommendedName>
</protein>
<comment type="caution">
    <text evidence="2">The sequence shown here is derived from an EMBL/GenBank/DDBJ whole genome shotgun (WGS) entry which is preliminary data.</text>
</comment>
<dbReference type="GO" id="GO:0004519">
    <property type="term" value="F:endonuclease activity"/>
    <property type="evidence" value="ECO:0007669"/>
    <property type="project" value="InterPro"/>
</dbReference>
<evidence type="ECO:0000313" key="2">
    <source>
        <dbReference type="EMBL" id="MBB2164026.1"/>
    </source>
</evidence>
<evidence type="ECO:0000313" key="3">
    <source>
        <dbReference type="EMBL" id="MBB2192730.1"/>
    </source>
</evidence>
<accession>A0A7W4IJK0</accession>
<dbReference type="AlphaFoldDB" id="A0A7W4IJK0"/>
<organism evidence="2 5">
    <name type="scientific">Gluconacetobacter dulcium</name>
    <dbReference type="NCBI Taxonomy" id="2729096"/>
    <lineage>
        <taxon>Bacteria</taxon>
        <taxon>Pseudomonadati</taxon>
        <taxon>Pseudomonadota</taxon>
        <taxon>Alphaproteobacteria</taxon>
        <taxon>Acetobacterales</taxon>
        <taxon>Acetobacteraceae</taxon>
        <taxon>Gluconacetobacter</taxon>
    </lineage>
</organism>
<dbReference type="Proteomes" id="UP000561077">
    <property type="component" value="Unassembled WGS sequence"/>
</dbReference>
<dbReference type="EMBL" id="JABEQN010000003">
    <property type="protein sequence ID" value="MBB2192730.1"/>
    <property type="molecule type" value="Genomic_DNA"/>
</dbReference>
<dbReference type="GO" id="GO:0003676">
    <property type="term" value="F:nucleic acid binding"/>
    <property type="evidence" value="ECO:0007669"/>
    <property type="project" value="InterPro"/>
</dbReference>
<dbReference type="InterPro" id="IPR002711">
    <property type="entry name" value="HNH"/>
</dbReference>
<evidence type="ECO:0000313" key="5">
    <source>
        <dbReference type="Proteomes" id="UP000561077"/>
    </source>
</evidence>
<dbReference type="Pfam" id="PF01844">
    <property type="entry name" value="HNH"/>
    <property type="match status" value="1"/>
</dbReference>